<keyword evidence="2" id="KW-1185">Reference proteome</keyword>
<feature type="non-terminal residue" evidence="1">
    <location>
        <position position="39"/>
    </location>
</feature>
<protein>
    <submittedName>
        <fullName evidence="1">Uncharacterized protein</fullName>
    </submittedName>
</protein>
<sequence length="39" mass="4327">MAEGGINLIPIRRLWDPLVDEWMVGEDGVDLIGSGFELI</sequence>
<accession>A0A392V2R3</accession>
<organism evidence="1 2">
    <name type="scientific">Trifolium medium</name>
    <dbReference type="NCBI Taxonomy" id="97028"/>
    <lineage>
        <taxon>Eukaryota</taxon>
        <taxon>Viridiplantae</taxon>
        <taxon>Streptophyta</taxon>
        <taxon>Embryophyta</taxon>
        <taxon>Tracheophyta</taxon>
        <taxon>Spermatophyta</taxon>
        <taxon>Magnoliopsida</taxon>
        <taxon>eudicotyledons</taxon>
        <taxon>Gunneridae</taxon>
        <taxon>Pentapetalae</taxon>
        <taxon>rosids</taxon>
        <taxon>fabids</taxon>
        <taxon>Fabales</taxon>
        <taxon>Fabaceae</taxon>
        <taxon>Papilionoideae</taxon>
        <taxon>50 kb inversion clade</taxon>
        <taxon>NPAAA clade</taxon>
        <taxon>Hologalegina</taxon>
        <taxon>IRL clade</taxon>
        <taxon>Trifolieae</taxon>
        <taxon>Trifolium</taxon>
    </lineage>
</organism>
<evidence type="ECO:0000313" key="2">
    <source>
        <dbReference type="Proteomes" id="UP000265520"/>
    </source>
</evidence>
<proteinExistence type="predicted"/>
<dbReference type="AlphaFoldDB" id="A0A392V2R3"/>
<dbReference type="Proteomes" id="UP000265520">
    <property type="component" value="Unassembled WGS sequence"/>
</dbReference>
<dbReference type="EMBL" id="LXQA011042685">
    <property type="protein sequence ID" value="MCI82417.1"/>
    <property type="molecule type" value="Genomic_DNA"/>
</dbReference>
<evidence type="ECO:0000313" key="1">
    <source>
        <dbReference type="EMBL" id="MCI82417.1"/>
    </source>
</evidence>
<comment type="caution">
    <text evidence="1">The sequence shown here is derived from an EMBL/GenBank/DDBJ whole genome shotgun (WGS) entry which is preliminary data.</text>
</comment>
<name>A0A392V2R3_9FABA</name>
<reference evidence="1 2" key="1">
    <citation type="journal article" date="2018" name="Front. Plant Sci.">
        <title>Red Clover (Trifolium pratense) and Zigzag Clover (T. medium) - A Picture of Genomic Similarities and Differences.</title>
        <authorList>
            <person name="Dluhosova J."/>
            <person name="Istvanek J."/>
            <person name="Nedelnik J."/>
            <person name="Repkova J."/>
        </authorList>
    </citation>
    <scope>NUCLEOTIDE SEQUENCE [LARGE SCALE GENOMIC DNA]</scope>
    <source>
        <strain evidence="2">cv. 10/8</strain>
        <tissue evidence="1">Leaf</tissue>
    </source>
</reference>